<sequence length="54" mass="5867">MHHSRGGALRTGSSVPPQHGLGEDAVVGVLGHRDRITHRCPASKLQMEKLRTVE</sequence>
<gene>
    <name evidence="2" type="ORF">AVDCRST_MAG77-2215</name>
</gene>
<proteinExistence type="predicted"/>
<dbReference type="AlphaFoldDB" id="A0A6J4IIZ3"/>
<dbReference type="EMBL" id="CADCTC010000134">
    <property type="protein sequence ID" value="CAA9253454.1"/>
    <property type="molecule type" value="Genomic_DNA"/>
</dbReference>
<name>A0A6J4IIZ3_9CHLR</name>
<feature type="region of interest" description="Disordered" evidence="1">
    <location>
        <begin position="1"/>
        <end position="22"/>
    </location>
</feature>
<accession>A0A6J4IIZ3</accession>
<protein>
    <submittedName>
        <fullName evidence="2">Uncharacterized protein</fullName>
    </submittedName>
</protein>
<organism evidence="2">
    <name type="scientific">uncultured Chloroflexota bacterium</name>
    <dbReference type="NCBI Taxonomy" id="166587"/>
    <lineage>
        <taxon>Bacteria</taxon>
        <taxon>Bacillati</taxon>
        <taxon>Chloroflexota</taxon>
        <taxon>environmental samples</taxon>
    </lineage>
</organism>
<reference evidence="2" key="1">
    <citation type="submission" date="2020-02" db="EMBL/GenBank/DDBJ databases">
        <authorList>
            <person name="Meier V. D."/>
        </authorList>
    </citation>
    <scope>NUCLEOTIDE SEQUENCE</scope>
    <source>
        <strain evidence="2">AVDCRST_MAG77</strain>
    </source>
</reference>
<evidence type="ECO:0000256" key="1">
    <source>
        <dbReference type="SAM" id="MobiDB-lite"/>
    </source>
</evidence>
<evidence type="ECO:0000313" key="2">
    <source>
        <dbReference type="EMBL" id="CAA9253454.1"/>
    </source>
</evidence>